<dbReference type="Pfam" id="PF01607">
    <property type="entry name" value="CBM_14"/>
    <property type="match status" value="1"/>
</dbReference>
<keyword evidence="1" id="KW-0732">Signal</keyword>
<dbReference type="InterPro" id="IPR016187">
    <property type="entry name" value="CTDL_fold"/>
</dbReference>
<evidence type="ECO:0000259" key="2">
    <source>
        <dbReference type="PROSITE" id="PS50041"/>
    </source>
</evidence>
<feature type="chain" id="PRO_5043954378" evidence="1">
    <location>
        <begin position="22"/>
        <end position="232"/>
    </location>
</feature>
<feature type="domain" description="C-type lectin" evidence="2">
    <location>
        <begin position="104"/>
        <end position="210"/>
    </location>
</feature>
<comment type="caution">
    <text evidence="4">The sequence shown here is derived from an EMBL/GenBank/DDBJ whole genome shotgun (WGS) entry which is preliminary data.</text>
</comment>
<dbReference type="Gene3D" id="3.10.100.10">
    <property type="entry name" value="Mannose-Binding Protein A, subunit A"/>
    <property type="match status" value="1"/>
</dbReference>
<feature type="domain" description="Chitin-binding type-2" evidence="3">
    <location>
        <begin position="22"/>
        <end position="78"/>
    </location>
</feature>
<feature type="signal peptide" evidence="1">
    <location>
        <begin position="1"/>
        <end position="21"/>
    </location>
</feature>
<dbReference type="InterPro" id="IPR001304">
    <property type="entry name" value="C-type_lectin-like"/>
</dbReference>
<dbReference type="PROSITE" id="PS50041">
    <property type="entry name" value="C_TYPE_LECTIN_2"/>
    <property type="match status" value="1"/>
</dbReference>
<dbReference type="SUPFAM" id="SSF56436">
    <property type="entry name" value="C-type lectin-like"/>
    <property type="match status" value="1"/>
</dbReference>
<evidence type="ECO:0000313" key="5">
    <source>
        <dbReference type="Proteomes" id="UP001497497"/>
    </source>
</evidence>
<reference evidence="4 5" key="1">
    <citation type="submission" date="2024-04" db="EMBL/GenBank/DDBJ databases">
        <authorList>
            <consortium name="Genoscope - CEA"/>
            <person name="William W."/>
        </authorList>
    </citation>
    <scope>NUCLEOTIDE SEQUENCE [LARGE SCALE GENOMIC DNA]</scope>
</reference>
<organism evidence="4 5">
    <name type="scientific">Lymnaea stagnalis</name>
    <name type="common">Great pond snail</name>
    <name type="synonym">Helix stagnalis</name>
    <dbReference type="NCBI Taxonomy" id="6523"/>
    <lineage>
        <taxon>Eukaryota</taxon>
        <taxon>Metazoa</taxon>
        <taxon>Spiralia</taxon>
        <taxon>Lophotrochozoa</taxon>
        <taxon>Mollusca</taxon>
        <taxon>Gastropoda</taxon>
        <taxon>Heterobranchia</taxon>
        <taxon>Euthyneura</taxon>
        <taxon>Panpulmonata</taxon>
        <taxon>Hygrophila</taxon>
        <taxon>Lymnaeoidea</taxon>
        <taxon>Lymnaeidae</taxon>
        <taxon>Lymnaea</taxon>
    </lineage>
</organism>
<dbReference type="InterPro" id="IPR002557">
    <property type="entry name" value="Chitin-bd_dom"/>
</dbReference>
<evidence type="ECO:0000313" key="4">
    <source>
        <dbReference type="EMBL" id="CAL1546474.1"/>
    </source>
</evidence>
<dbReference type="SMART" id="SM00034">
    <property type="entry name" value="CLECT"/>
    <property type="match status" value="1"/>
</dbReference>
<dbReference type="SUPFAM" id="SSF57625">
    <property type="entry name" value="Invertebrate chitin-binding proteins"/>
    <property type="match status" value="1"/>
</dbReference>
<dbReference type="Gene3D" id="2.170.140.10">
    <property type="entry name" value="Chitin binding domain"/>
    <property type="match status" value="1"/>
</dbReference>
<dbReference type="PROSITE" id="PS50940">
    <property type="entry name" value="CHIT_BIND_II"/>
    <property type="match status" value="1"/>
</dbReference>
<evidence type="ECO:0000259" key="3">
    <source>
        <dbReference type="PROSITE" id="PS50940"/>
    </source>
</evidence>
<proteinExistence type="predicted"/>
<sequence>MTALKSVLLLLLMSNYVPVSCEDPCEGKTFGKAPHPSSCDKYYECRNFIGKERTCPSGKHYSAQSRRCISIRESGCGPKTTRKPTQRECTPTQETLDQFITYEHNGTSYHMSKAHFISDVESAASCESVCGNLAEMEDTEEQKRVHDMLTTTGWGGFVLAGTDKYTEGKWENGRTSKPIKHFAWCNGEPNNKLNNEHCICFIRSHACMWDFPCVRNDTLYNIHYLCEVKNKD</sequence>
<accession>A0AAV2IMM0</accession>
<dbReference type="GO" id="GO:0008061">
    <property type="term" value="F:chitin binding"/>
    <property type="evidence" value="ECO:0007669"/>
    <property type="project" value="InterPro"/>
</dbReference>
<dbReference type="InterPro" id="IPR036508">
    <property type="entry name" value="Chitin-bd_dom_sf"/>
</dbReference>
<gene>
    <name evidence="4" type="ORF">GSLYS_00019851001</name>
</gene>
<dbReference type="EMBL" id="CAXITT010000812">
    <property type="protein sequence ID" value="CAL1546474.1"/>
    <property type="molecule type" value="Genomic_DNA"/>
</dbReference>
<dbReference type="SMART" id="SM00494">
    <property type="entry name" value="ChtBD2"/>
    <property type="match status" value="1"/>
</dbReference>
<dbReference type="CDD" id="cd00037">
    <property type="entry name" value="CLECT"/>
    <property type="match status" value="1"/>
</dbReference>
<dbReference type="AlphaFoldDB" id="A0AAV2IMM0"/>
<dbReference type="Proteomes" id="UP001497497">
    <property type="component" value="Unassembled WGS sequence"/>
</dbReference>
<keyword evidence="5" id="KW-1185">Reference proteome</keyword>
<dbReference type="InterPro" id="IPR016186">
    <property type="entry name" value="C-type_lectin-like/link_sf"/>
</dbReference>
<dbReference type="GO" id="GO:0005576">
    <property type="term" value="C:extracellular region"/>
    <property type="evidence" value="ECO:0007669"/>
    <property type="project" value="InterPro"/>
</dbReference>
<name>A0AAV2IMM0_LYMST</name>
<protein>
    <submittedName>
        <fullName evidence="4">Uncharacterized protein</fullName>
    </submittedName>
</protein>
<evidence type="ECO:0000256" key="1">
    <source>
        <dbReference type="SAM" id="SignalP"/>
    </source>
</evidence>